<organism evidence="1 2">
    <name type="scientific">Candidatus Falkowbacteria bacterium RIFOXYD2_FULL_34_120</name>
    <dbReference type="NCBI Taxonomy" id="1798007"/>
    <lineage>
        <taxon>Bacteria</taxon>
        <taxon>Candidatus Falkowiibacteriota</taxon>
    </lineage>
</organism>
<dbReference type="AlphaFoldDB" id="A0A1F5TPS5"/>
<gene>
    <name evidence="1" type="ORF">A2531_06640</name>
</gene>
<evidence type="ECO:0000313" key="2">
    <source>
        <dbReference type="Proteomes" id="UP000177579"/>
    </source>
</evidence>
<comment type="caution">
    <text evidence="1">The sequence shown here is derived from an EMBL/GenBank/DDBJ whole genome shotgun (WGS) entry which is preliminary data.</text>
</comment>
<accession>A0A1F5TPS5</accession>
<evidence type="ECO:0000313" key="1">
    <source>
        <dbReference type="EMBL" id="OGF40829.1"/>
    </source>
</evidence>
<dbReference type="EMBL" id="MFGO01000019">
    <property type="protein sequence ID" value="OGF40829.1"/>
    <property type="molecule type" value="Genomic_DNA"/>
</dbReference>
<sequence length="87" mass="10251">MVEKNKNIANIDIEAYKKALEKFKKIEPIEDVLFNQGITDIMLIGIMPESVDTITVVLYDTPKNRREEPRLIRQHKEFKVNYQFGKI</sequence>
<name>A0A1F5TPS5_9BACT</name>
<proteinExistence type="predicted"/>
<dbReference type="Proteomes" id="UP000177579">
    <property type="component" value="Unassembled WGS sequence"/>
</dbReference>
<protein>
    <submittedName>
        <fullName evidence="1">Uncharacterized protein</fullName>
    </submittedName>
</protein>
<reference evidence="1 2" key="1">
    <citation type="journal article" date="2016" name="Nat. Commun.">
        <title>Thousands of microbial genomes shed light on interconnected biogeochemical processes in an aquifer system.</title>
        <authorList>
            <person name="Anantharaman K."/>
            <person name="Brown C.T."/>
            <person name="Hug L.A."/>
            <person name="Sharon I."/>
            <person name="Castelle C.J."/>
            <person name="Probst A.J."/>
            <person name="Thomas B.C."/>
            <person name="Singh A."/>
            <person name="Wilkins M.J."/>
            <person name="Karaoz U."/>
            <person name="Brodie E.L."/>
            <person name="Williams K.H."/>
            <person name="Hubbard S.S."/>
            <person name="Banfield J.F."/>
        </authorList>
    </citation>
    <scope>NUCLEOTIDE SEQUENCE [LARGE SCALE GENOMIC DNA]</scope>
</reference>